<dbReference type="RefSeq" id="WP_220560956.1">
    <property type="nucleotide sequence ID" value="NZ_CP074133.1"/>
</dbReference>
<evidence type="ECO:0000256" key="4">
    <source>
        <dbReference type="ARBA" id="ARBA00022438"/>
    </source>
</evidence>
<evidence type="ECO:0000256" key="8">
    <source>
        <dbReference type="PIRNR" id="PIRNR006431"/>
    </source>
</evidence>
<evidence type="ECO:0000256" key="9">
    <source>
        <dbReference type="RuleBase" id="RU003421"/>
    </source>
</evidence>
<dbReference type="GO" id="GO:0004177">
    <property type="term" value="F:aminopeptidase activity"/>
    <property type="evidence" value="ECO:0007669"/>
    <property type="project" value="UniProtKB-KW"/>
</dbReference>
<feature type="domain" description="AB hydrolase-1" evidence="10">
    <location>
        <begin position="32"/>
        <end position="293"/>
    </location>
</feature>
<dbReference type="NCBIfam" id="TIGR01249">
    <property type="entry name" value="pro_imino_pep_1"/>
    <property type="match status" value="1"/>
</dbReference>
<evidence type="ECO:0000313" key="11">
    <source>
        <dbReference type="EMBL" id="QUX25407.1"/>
    </source>
</evidence>
<dbReference type="SUPFAM" id="SSF53474">
    <property type="entry name" value="alpha/beta-Hydrolases"/>
    <property type="match status" value="1"/>
</dbReference>
<protein>
    <recommendedName>
        <fullName evidence="8 9">Proline iminopeptidase</fullName>
        <shortName evidence="8">PIP</shortName>
        <ecNumber evidence="8 9">3.4.11.5</ecNumber>
    </recommendedName>
    <alternativeName>
        <fullName evidence="8">Prolyl aminopeptidase</fullName>
    </alternativeName>
</protein>
<comment type="catalytic activity">
    <reaction evidence="1 8 9">
        <text>Release of N-terminal proline from a peptide.</text>
        <dbReference type="EC" id="3.4.11.5"/>
    </reaction>
</comment>
<dbReference type="PRINTS" id="PR00111">
    <property type="entry name" value="ABHYDROLASE"/>
</dbReference>
<evidence type="ECO:0000256" key="7">
    <source>
        <dbReference type="ARBA" id="ARBA00022801"/>
    </source>
</evidence>
<keyword evidence="12" id="KW-1185">Reference proteome</keyword>
<keyword evidence="7 8" id="KW-0378">Hydrolase</keyword>
<dbReference type="EMBL" id="CP074133">
    <property type="protein sequence ID" value="QUX25407.1"/>
    <property type="molecule type" value="Genomic_DNA"/>
</dbReference>
<evidence type="ECO:0000256" key="1">
    <source>
        <dbReference type="ARBA" id="ARBA00001585"/>
    </source>
</evidence>
<dbReference type="PIRSF" id="PIRSF006431">
    <property type="entry name" value="Pept_S33"/>
    <property type="match status" value="1"/>
</dbReference>
<sequence>MTAPRTHGHLPVTDHNTLYWEEHGNPHGTPCLVLHGGPGSSAHPGLVHLFDTTRHRVILFDQRGAGRSTPDAGLPTTDLATNTTAHLIDDIEALRTARGIDSWLVTGTSWGTTLGLAYAQAHPDRVRALVLIAVTTTSPTEVQWLTHAMGRVFPEQWEAFRDAVGPDADPHRLPAAYARLLAHPDPAVRADAARAWCRWEDTHMATTNAFTPFLSTRPLDFQLRFARLVTHYWAAHAFLPEHHLLHNMHRIAHLPGALVHGRLDISGPADTAWNLARHWPAATLHIIEGAGHTDRALHTAGAAAITRLTP</sequence>
<evidence type="ECO:0000256" key="6">
    <source>
        <dbReference type="ARBA" id="ARBA00022670"/>
    </source>
</evidence>
<dbReference type="PRINTS" id="PR00793">
    <property type="entry name" value="PROAMNOPTASE"/>
</dbReference>
<keyword evidence="5 8" id="KW-0963">Cytoplasm</keyword>
<dbReference type="InterPro" id="IPR002410">
    <property type="entry name" value="Peptidase_S33"/>
</dbReference>
<keyword evidence="4 8" id="KW-0031">Aminopeptidase</keyword>
<organism evidence="11 12">
    <name type="scientific">Nocardiopsis changdeensis</name>
    <dbReference type="NCBI Taxonomy" id="2831969"/>
    <lineage>
        <taxon>Bacteria</taxon>
        <taxon>Bacillati</taxon>
        <taxon>Actinomycetota</taxon>
        <taxon>Actinomycetes</taxon>
        <taxon>Streptosporangiales</taxon>
        <taxon>Nocardiopsidaceae</taxon>
        <taxon>Nocardiopsis</taxon>
    </lineage>
</organism>
<dbReference type="InterPro" id="IPR000073">
    <property type="entry name" value="AB_hydrolase_1"/>
</dbReference>
<dbReference type="PANTHER" id="PTHR43722">
    <property type="entry name" value="PROLINE IMINOPEPTIDASE"/>
    <property type="match status" value="1"/>
</dbReference>
<keyword evidence="6 8" id="KW-0645">Protease</keyword>
<gene>
    <name evidence="11" type="primary">pip</name>
    <name evidence="11" type="ORF">KGD84_14865</name>
</gene>
<proteinExistence type="inferred from homology"/>
<comment type="similarity">
    <text evidence="3 8 9">Belongs to the peptidase S33 family.</text>
</comment>
<evidence type="ECO:0000256" key="5">
    <source>
        <dbReference type="ARBA" id="ARBA00022490"/>
    </source>
</evidence>
<dbReference type="Gene3D" id="3.40.50.1820">
    <property type="entry name" value="alpha/beta hydrolase"/>
    <property type="match status" value="1"/>
</dbReference>
<dbReference type="InterPro" id="IPR029058">
    <property type="entry name" value="AB_hydrolase_fold"/>
</dbReference>
<dbReference type="Proteomes" id="UP000676079">
    <property type="component" value="Chromosome"/>
</dbReference>
<dbReference type="PANTHER" id="PTHR43722:SF1">
    <property type="entry name" value="PROLINE IMINOPEPTIDASE"/>
    <property type="match status" value="1"/>
</dbReference>
<name>A0ABX8BTR8_9ACTN</name>
<accession>A0ABX8BTR8</accession>
<dbReference type="InterPro" id="IPR005944">
    <property type="entry name" value="Pro_iminopeptidase"/>
</dbReference>
<dbReference type="Pfam" id="PF00561">
    <property type="entry name" value="Abhydrolase_1"/>
    <property type="match status" value="1"/>
</dbReference>
<evidence type="ECO:0000259" key="10">
    <source>
        <dbReference type="Pfam" id="PF00561"/>
    </source>
</evidence>
<evidence type="ECO:0000313" key="12">
    <source>
        <dbReference type="Proteomes" id="UP000676079"/>
    </source>
</evidence>
<evidence type="ECO:0000256" key="2">
    <source>
        <dbReference type="ARBA" id="ARBA00004496"/>
    </source>
</evidence>
<evidence type="ECO:0000256" key="3">
    <source>
        <dbReference type="ARBA" id="ARBA00010088"/>
    </source>
</evidence>
<reference evidence="11 12" key="1">
    <citation type="submission" date="2021-05" db="EMBL/GenBank/DDBJ databases">
        <title>Direct Submission.</title>
        <authorList>
            <person name="Li K."/>
            <person name="Gao J."/>
        </authorList>
    </citation>
    <scope>NUCLEOTIDE SEQUENCE [LARGE SCALE GENOMIC DNA]</scope>
    <source>
        <strain evidence="11 12">Mg02</strain>
    </source>
</reference>
<dbReference type="EC" id="3.4.11.5" evidence="8 9"/>
<comment type="subcellular location">
    <subcellularLocation>
        <location evidence="2 8">Cytoplasm</location>
    </subcellularLocation>
</comment>